<dbReference type="RefSeq" id="WP_379488003.1">
    <property type="nucleotide sequence ID" value="NZ_JBHLWK010000015.1"/>
</dbReference>
<dbReference type="PANTHER" id="PTHR33619:SF3">
    <property type="entry name" value="POLYSACCHARIDE EXPORT PROTEIN GFCE-RELATED"/>
    <property type="match status" value="1"/>
</dbReference>
<evidence type="ECO:0000313" key="5">
    <source>
        <dbReference type="EMBL" id="MFC0205274.1"/>
    </source>
</evidence>
<name>A0ABV6CY25_9SPHN</name>
<dbReference type="InterPro" id="IPR049712">
    <property type="entry name" value="Poly_export"/>
</dbReference>
<feature type="domain" description="Soluble ligand binding" evidence="4">
    <location>
        <begin position="121"/>
        <end position="168"/>
    </location>
</feature>
<evidence type="ECO:0000259" key="3">
    <source>
        <dbReference type="Pfam" id="PF02563"/>
    </source>
</evidence>
<feature type="signal peptide" evidence="2">
    <location>
        <begin position="1"/>
        <end position="28"/>
    </location>
</feature>
<dbReference type="Pfam" id="PF10531">
    <property type="entry name" value="SLBB"/>
    <property type="match status" value="1"/>
</dbReference>
<sequence>MLRWLRERFDARGAAGALVLLTAGCASAGAPPLDLAEAAKGMGAYHLGAGDRLRVIVYDEPGLSGEFTVSSAGELAFPLVGSIAADGLTADQLAGALASRIADGYMNDPKVSAEVVAYRPFYILGEVQRPGQYPYVAGMTVEQAVAAAGGFSYRAQSRRVNLRRGAGEAERSVDIGAGQAVAVMPGDTIRVLERYF</sequence>
<dbReference type="EMBL" id="JBHLWK010000015">
    <property type="protein sequence ID" value="MFC0205274.1"/>
    <property type="molecule type" value="Genomic_DNA"/>
</dbReference>
<evidence type="ECO:0000256" key="1">
    <source>
        <dbReference type="ARBA" id="ARBA00022729"/>
    </source>
</evidence>
<dbReference type="PROSITE" id="PS51257">
    <property type="entry name" value="PROKAR_LIPOPROTEIN"/>
    <property type="match status" value="1"/>
</dbReference>
<dbReference type="InterPro" id="IPR019554">
    <property type="entry name" value="Soluble_ligand-bd"/>
</dbReference>
<organism evidence="5 6">
    <name type="scientific">Novosphingobium soli</name>
    <dbReference type="NCBI Taxonomy" id="574956"/>
    <lineage>
        <taxon>Bacteria</taxon>
        <taxon>Pseudomonadati</taxon>
        <taxon>Pseudomonadota</taxon>
        <taxon>Alphaproteobacteria</taxon>
        <taxon>Sphingomonadales</taxon>
        <taxon>Sphingomonadaceae</taxon>
        <taxon>Novosphingobium</taxon>
    </lineage>
</organism>
<evidence type="ECO:0000313" key="6">
    <source>
        <dbReference type="Proteomes" id="UP001589798"/>
    </source>
</evidence>
<proteinExistence type="predicted"/>
<comment type="caution">
    <text evidence="5">The sequence shown here is derived from an EMBL/GenBank/DDBJ whole genome shotgun (WGS) entry which is preliminary data.</text>
</comment>
<feature type="chain" id="PRO_5045887364" evidence="2">
    <location>
        <begin position="29"/>
        <end position="196"/>
    </location>
</feature>
<accession>A0ABV6CY25</accession>
<dbReference type="Pfam" id="PF02563">
    <property type="entry name" value="Poly_export"/>
    <property type="match status" value="1"/>
</dbReference>
<gene>
    <name evidence="5" type="ORF">ACFFJC_13455</name>
</gene>
<keyword evidence="1 2" id="KW-0732">Signal</keyword>
<dbReference type="PANTHER" id="PTHR33619">
    <property type="entry name" value="POLYSACCHARIDE EXPORT PROTEIN GFCE-RELATED"/>
    <property type="match status" value="1"/>
</dbReference>
<dbReference type="Gene3D" id="3.30.1950.10">
    <property type="entry name" value="wza like domain"/>
    <property type="match status" value="1"/>
</dbReference>
<dbReference type="Gene3D" id="3.10.560.10">
    <property type="entry name" value="Outer membrane lipoprotein wza domain like"/>
    <property type="match status" value="1"/>
</dbReference>
<dbReference type="InterPro" id="IPR003715">
    <property type="entry name" value="Poly_export_N"/>
</dbReference>
<feature type="domain" description="Polysaccharide export protein N-terminal" evidence="3">
    <location>
        <begin position="44"/>
        <end position="115"/>
    </location>
</feature>
<dbReference type="Proteomes" id="UP001589798">
    <property type="component" value="Unassembled WGS sequence"/>
</dbReference>
<protein>
    <submittedName>
        <fullName evidence="5">Polysaccharide biosynthesis/export family protein</fullName>
    </submittedName>
</protein>
<evidence type="ECO:0000256" key="2">
    <source>
        <dbReference type="SAM" id="SignalP"/>
    </source>
</evidence>
<keyword evidence="6" id="KW-1185">Reference proteome</keyword>
<reference evidence="5 6" key="1">
    <citation type="submission" date="2024-09" db="EMBL/GenBank/DDBJ databases">
        <authorList>
            <person name="Sun Q."/>
            <person name="Mori K."/>
        </authorList>
    </citation>
    <scope>NUCLEOTIDE SEQUENCE [LARGE SCALE GENOMIC DNA]</scope>
    <source>
        <strain evidence="5 6">CCM 7706</strain>
    </source>
</reference>
<evidence type="ECO:0000259" key="4">
    <source>
        <dbReference type="Pfam" id="PF10531"/>
    </source>
</evidence>